<dbReference type="InterPro" id="IPR001647">
    <property type="entry name" value="HTH_TetR"/>
</dbReference>
<organism evidence="7 8">
    <name type="scientific">Caballeronia sordidicola</name>
    <name type="common">Burkholderia sordidicola</name>
    <dbReference type="NCBI Taxonomy" id="196367"/>
    <lineage>
        <taxon>Bacteria</taxon>
        <taxon>Pseudomonadati</taxon>
        <taxon>Pseudomonadota</taxon>
        <taxon>Betaproteobacteria</taxon>
        <taxon>Burkholderiales</taxon>
        <taxon>Burkholderiaceae</taxon>
        <taxon>Caballeronia</taxon>
    </lineage>
</organism>
<evidence type="ECO:0000256" key="5">
    <source>
        <dbReference type="PROSITE-ProRule" id="PRU00335"/>
    </source>
</evidence>
<dbReference type="Pfam" id="PF00440">
    <property type="entry name" value="TetR_N"/>
    <property type="match status" value="1"/>
</dbReference>
<dbReference type="EMBL" id="MTHB01000246">
    <property type="protein sequence ID" value="OXC73631.1"/>
    <property type="molecule type" value="Genomic_DNA"/>
</dbReference>
<accession>A0A226WR10</accession>
<sequence length="185" mass="20110">MEKALDGALLTFRERGFHAASISDLSAAMDLTAGSIYKAFSDKRAIFLAAFDRYTSRRNARLQQLVEVEVTGFNKIRAMLAFYAESSHGVEGRRGCLVAGSATELATFDSEMASRVTTALRRVETSLRTLIQLGQSDGSIPSGIDVEATARVLLSLLQGFRVIGKTGRTRVEMIAAVDQAMRLLS</sequence>
<reference evidence="8" key="1">
    <citation type="submission" date="2017-01" db="EMBL/GenBank/DDBJ databases">
        <title>Genome Analysis of Deinococcus marmoris KOPRI26562.</title>
        <authorList>
            <person name="Kim J.H."/>
            <person name="Oh H.-M."/>
        </authorList>
    </citation>
    <scope>NUCLEOTIDE SEQUENCE [LARGE SCALE GENOMIC DNA]</scope>
    <source>
        <strain evidence="8">PAMC 26633</strain>
    </source>
</reference>
<keyword evidence="3 5" id="KW-0238">DNA-binding</keyword>
<dbReference type="SUPFAM" id="SSF46689">
    <property type="entry name" value="Homeodomain-like"/>
    <property type="match status" value="1"/>
</dbReference>
<dbReference type="PANTHER" id="PTHR47506:SF10">
    <property type="entry name" value="TRANSCRIPTIONAL REGULATORY PROTEIN"/>
    <property type="match status" value="1"/>
</dbReference>
<keyword evidence="1" id="KW-0678">Repressor</keyword>
<dbReference type="PANTHER" id="PTHR47506">
    <property type="entry name" value="TRANSCRIPTIONAL REGULATORY PROTEIN"/>
    <property type="match status" value="1"/>
</dbReference>
<dbReference type="RefSeq" id="WP_089164733.1">
    <property type="nucleotide sequence ID" value="NZ_MTHB01000246.1"/>
</dbReference>
<dbReference type="Gene3D" id="1.10.10.60">
    <property type="entry name" value="Homeodomain-like"/>
    <property type="match status" value="1"/>
</dbReference>
<dbReference type="PROSITE" id="PS01081">
    <property type="entry name" value="HTH_TETR_1"/>
    <property type="match status" value="1"/>
</dbReference>
<dbReference type="AlphaFoldDB" id="A0A226WR10"/>
<dbReference type="InterPro" id="IPR009057">
    <property type="entry name" value="Homeodomain-like_sf"/>
</dbReference>
<comment type="caution">
    <text evidence="7">The sequence shown here is derived from an EMBL/GenBank/DDBJ whole genome shotgun (WGS) entry which is preliminary data.</text>
</comment>
<evidence type="ECO:0000259" key="6">
    <source>
        <dbReference type="PROSITE" id="PS50977"/>
    </source>
</evidence>
<feature type="DNA-binding region" description="H-T-H motif" evidence="5">
    <location>
        <begin position="21"/>
        <end position="40"/>
    </location>
</feature>
<gene>
    <name evidence="7" type="ORF">BSU04_36170</name>
</gene>
<keyword evidence="4" id="KW-0804">Transcription</keyword>
<dbReference type="InterPro" id="IPR036271">
    <property type="entry name" value="Tet_transcr_reg_TetR-rel_C_sf"/>
</dbReference>
<dbReference type="Gene3D" id="1.10.357.10">
    <property type="entry name" value="Tetracycline Repressor, domain 2"/>
    <property type="match status" value="1"/>
</dbReference>
<evidence type="ECO:0000256" key="2">
    <source>
        <dbReference type="ARBA" id="ARBA00023015"/>
    </source>
</evidence>
<evidence type="ECO:0000313" key="7">
    <source>
        <dbReference type="EMBL" id="OXC73631.1"/>
    </source>
</evidence>
<dbReference type="Proteomes" id="UP000214720">
    <property type="component" value="Unassembled WGS sequence"/>
</dbReference>
<dbReference type="InterPro" id="IPR011075">
    <property type="entry name" value="TetR_C"/>
</dbReference>
<dbReference type="GO" id="GO:0003677">
    <property type="term" value="F:DNA binding"/>
    <property type="evidence" value="ECO:0007669"/>
    <property type="project" value="UniProtKB-UniRule"/>
</dbReference>
<dbReference type="OrthoDB" id="270177at2"/>
<dbReference type="SUPFAM" id="SSF48498">
    <property type="entry name" value="Tetracyclin repressor-like, C-terminal domain"/>
    <property type="match status" value="1"/>
</dbReference>
<proteinExistence type="predicted"/>
<name>A0A226WR10_CABSO</name>
<evidence type="ECO:0000256" key="1">
    <source>
        <dbReference type="ARBA" id="ARBA00022491"/>
    </source>
</evidence>
<dbReference type="Pfam" id="PF16925">
    <property type="entry name" value="TetR_C_13"/>
    <property type="match status" value="1"/>
</dbReference>
<feature type="domain" description="HTH tetR-type" evidence="6">
    <location>
        <begin position="1"/>
        <end position="58"/>
    </location>
</feature>
<evidence type="ECO:0000313" key="8">
    <source>
        <dbReference type="Proteomes" id="UP000214720"/>
    </source>
</evidence>
<dbReference type="PROSITE" id="PS50977">
    <property type="entry name" value="HTH_TETR_2"/>
    <property type="match status" value="1"/>
</dbReference>
<protein>
    <submittedName>
        <fullName evidence="7">Transcriptional regulator, TetR family</fullName>
    </submittedName>
</protein>
<dbReference type="InterPro" id="IPR023772">
    <property type="entry name" value="DNA-bd_HTH_TetR-type_CS"/>
</dbReference>
<keyword evidence="2" id="KW-0805">Transcription regulation</keyword>
<evidence type="ECO:0000256" key="4">
    <source>
        <dbReference type="ARBA" id="ARBA00023163"/>
    </source>
</evidence>
<evidence type="ECO:0000256" key="3">
    <source>
        <dbReference type="ARBA" id="ARBA00023125"/>
    </source>
</evidence>